<dbReference type="AlphaFoldDB" id="A0A6L5BUL0"/>
<reference evidence="1 2" key="1">
    <citation type="submission" date="2019-12" db="EMBL/GenBank/DDBJ databases">
        <title>Endophytic bacteria associated with Panax ginseng seedlings.</title>
        <authorList>
            <person name="Park J.M."/>
            <person name="Shin R."/>
            <person name="Jo S.H."/>
        </authorList>
    </citation>
    <scope>NUCLEOTIDE SEQUENCE [LARGE SCALE GENOMIC DNA]</scope>
    <source>
        <strain evidence="1 2">PgKB32</strain>
    </source>
</reference>
<sequence length="591" mass="65079">MADQQIQRAWQQDRHRFAGLQAKAGQVCGQAFGLGVQLGIGQGLPGLYGGRRVGARLGLGFEQGVNGLLPGVLAIGLVEREQHLFSLGGRQDQQAVEPRIRGLFQRCDQAFDGGLHVVAQARRTDLRTRLHGQGEVIGEVVDRDNQRVVGALLGAEGFDAAPGQARVGRDRLGRAGAVAIIQQGAEQRRRRRHSAAALGQCQGRVFVTEQGAEPRMGGLDPVAHALRAHADPQRQGVDEHAQRPAHVFRSLHAPQHHRAKHYIFTPRHTAQHLSPGEVDHARGADSDQSRLCSQATAQFRWQWTLDFFDGAAVAQHILLAKGQGRLVDIAKHLAEKRFVGLALTGLPSARDVVAVRHGSLQLLGLPHQVRLHFMLDHGERRMVEGHVVKKQHRDPALVQRVFGEHQQQQRRLADVKPMMTWVETRLQLRHGIAVDNLGADVLQAQARMAPHHLHRFIQAFADDGGAQDVVTIDHALQRVGKIRQAFTGGDAELCLQDVGIALAGGQVVIKNPFLQRRQRINVLHVGRTARHRGDNALDGRLIQAHQGQHRRRDARAAERYAVARDLDVAGLAGVVLPGLDQLDQRRFVLTQ</sequence>
<organism evidence="1 2">
    <name type="scientific">Pseudomonas frederiksbergensis</name>
    <dbReference type="NCBI Taxonomy" id="104087"/>
    <lineage>
        <taxon>Bacteria</taxon>
        <taxon>Pseudomonadati</taxon>
        <taxon>Pseudomonadota</taxon>
        <taxon>Gammaproteobacteria</taxon>
        <taxon>Pseudomonadales</taxon>
        <taxon>Pseudomonadaceae</taxon>
        <taxon>Pseudomonas</taxon>
    </lineage>
</organism>
<accession>A0A6L5BUL0</accession>
<dbReference type="AntiFam" id="ANF00178">
    <property type="entry name" value="Shadow ORF (opposite dhbF)"/>
</dbReference>
<comment type="caution">
    <text evidence="1">The sequence shown here is derived from an EMBL/GenBank/DDBJ whole genome shotgun (WGS) entry which is preliminary data.</text>
</comment>
<dbReference type="EMBL" id="JAAAXX010000002">
    <property type="protein sequence ID" value="KAF2392048.1"/>
    <property type="molecule type" value="Genomic_DNA"/>
</dbReference>
<evidence type="ECO:0000313" key="2">
    <source>
        <dbReference type="Proteomes" id="UP000475265"/>
    </source>
</evidence>
<name>A0A6L5BUL0_9PSED</name>
<gene>
    <name evidence="1" type="ORF">FX983_06533</name>
</gene>
<protein>
    <submittedName>
        <fullName evidence="1">Uncharacterized protein</fullName>
    </submittedName>
</protein>
<evidence type="ECO:0000313" key="1">
    <source>
        <dbReference type="EMBL" id="KAF2392048.1"/>
    </source>
</evidence>
<dbReference type="Proteomes" id="UP000475265">
    <property type="component" value="Unassembled WGS sequence"/>
</dbReference>
<proteinExistence type="predicted"/>